<dbReference type="OrthoDB" id="64196at2759"/>
<feature type="compositionally biased region" description="Basic and acidic residues" evidence="1">
    <location>
        <begin position="196"/>
        <end position="206"/>
    </location>
</feature>
<keyword evidence="3" id="KW-1185">Reference proteome</keyword>
<gene>
    <name evidence="2" type="ORF">TrRE_jg10658</name>
</gene>
<evidence type="ECO:0000313" key="3">
    <source>
        <dbReference type="Proteomes" id="UP001165082"/>
    </source>
</evidence>
<protein>
    <submittedName>
        <fullName evidence="2">Uncharacterized protein</fullName>
    </submittedName>
</protein>
<evidence type="ECO:0000256" key="1">
    <source>
        <dbReference type="SAM" id="MobiDB-lite"/>
    </source>
</evidence>
<name>A0A9W7DV89_9STRA</name>
<accession>A0A9W7DV89</accession>
<dbReference type="EMBL" id="BRXZ01002177">
    <property type="protein sequence ID" value="GMH56222.1"/>
    <property type="molecule type" value="Genomic_DNA"/>
</dbReference>
<feature type="compositionally biased region" description="Basic and acidic residues" evidence="1">
    <location>
        <begin position="249"/>
        <end position="263"/>
    </location>
</feature>
<dbReference type="AlphaFoldDB" id="A0A9W7DV89"/>
<feature type="region of interest" description="Disordered" evidence="1">
    <location>
        <begin position="193"/>
        <end position="263"/>
    </location>
</feature>
<organism evidence="2 3">
    <name type="scientific">Triparma retinervis</name>
    <dbReference type="NCBI Taxonomy" id="2557542"/>
    <lineage>
        <taxon>Eukaryota</taxon>
        <taxon>Sar</taxon>
        <taxon>Stramenopiles</taxon>
        <taxon>Ochrophyta</taxon>
        <taxon>Bolidophyceae</taxon>
        <taxon>Parmales</taxon>
        <taxon>Triparmaceae</taxon>
        <taxon>Triparma</taxon>
    </lineage>
</organism>
<proteinExistence type="predicted"/>
<comment type="caution">
    <text evidence="2">The sequence shown here is derived from an EMBL/GenBank/DDBJ whole genome shotgun (WGS) entry which is preliminary data.</text>
</comment>
<sequence length="263" mass="29693">MPQSSTLSDLQLIKMASSLLIELENGKLASTIKTFCKRASAEASEKYVQQIRSRDAGDGEEPSARGRWESGWSRWLKGDEFKEEVGRLGREQQIVSQIHNIERGVSEEVGRLRECGVYPTAELALIRRQFKKISEEWGEGGERGELEMELEFCERKRQLLRHRRMEVEGELGLGGGGGAGGKDEGMFFAPGQGEAIHSEGERHFGGERQQQQHRHQQQGGTRGDAVDAVRQHHPAHRTDQSPYTQNGMRGKERADGMRRSRRK</sequence>
<dbReference type="Proteomes" id="UP001165082">
    <property type="component" value="Unassembled WGS sequence"/>
</dbReference>
<reference evidence="2" key="1">
    <citation type="submission" date="2022-07" db="EMBL/GenBank/DDBJ databases">
        <title>Genome analysis of Parmales, a sister group of diatoms, reveals the evolutionary specialization of diatoms from phago-mixotrophs to photoautotrophs.</title>
        <authorList>
            <person name="Ban H."/>
            <person name="Sato S."/>
            <person name="Yoshikawa S."/>
            <person name="Kazumasa Y."/>
            <person name="Nakamura Y."/>
            <person name="Ichinomiya M."/>
            <person name="Saitoh K."/>
            <person name="Sato N."/>
            <person name="Blanc-Mathieu R."/>
            <person name="Endo H."/>
            <person name="Kuwata A."/>
            <person name="Ogata H."/>
        </authorList>
    </citation>
    <scope>NUCLEOTIDE SEQUENCE</scope>
</reference>
<evidence type="ECO:0000313" key="2">
    <source>
        <dbReference type="EMBL" id="GMH56222.1"/>
    </source>
</evidence>